<protein>
    <recommendedName>
        <fullName evidence="3">Response regulatory domain-containing protein</fullName>
    </recommendedName>
</protein>
<dbReference type="STRING" id="1419482.SAMN05444266_104209"/>
<dbReference type="InterPro" id="IPR011006">
    <property type="entry name" value="CheY-like_superfamily"/>
</dbReference>
<proteinExistence type="predicted"/>
<name>A0A1M7C6A3_9BACT</name>
<evidence type="ECO:0000313" key="1">
    <source>
        <dbReference type="EMBL" id="SHL62713.1"/>
    </source>
</evidence>
<dbReference type="Gene3D" id="3.40.50.2300">
    <property type="match status" value="1"/>
</dbReference>
<dbReference type="AlphaFoldDB" id="A0A1M7C6A3"/>
<dbReference type="SUPFAM" id="SSF52172">
    <property type="entry name" value="CheY-like"/>
    <property type="match status" value="1"/>
</dbReference>
<dbReference type="RefSeq" id="WP_073080822.1">
    <property type="nucleotide sequence ID" value="NZ_FRBL01000004.1"/>
</dbReference>
<sequence>MHLFIAYSKSFNVGINIFIAANPSLYRFKLQRLLSACHELRVQALSAGEWTCPDNLHLQYDAVLIDSRTIFHQIESTPWNAFRLASFIRGCSELVPLIMLGNGEDLEEKIRGLQHGCDDFLDRSVSVEELECRIRNLVKRARRQAAFG</sequence>
<evidence type="ECO:0000313" key="2">
    <source>
        <dbReference type="Proteomes" id="UP000184420"/>
    </source>
</evidence>
<dbReference type="EMBL" id="FRBL01000004">
    <property type="protein sequence ID" value="SHL62713.1"/>
    <property type="molecule type" value="Genomic_DNA"/>
</dbReference>
<gene>
    <name evidence="1" type="ORF">SAMN05444266_104209</name>
</gene>
<keyword evidence="2" id="KW-1185">Reference proteome</keyword>
<reference evidence="1 2" key="1">
    <citation type="submission" date="2016-11" db="EMBL/GenBank/DDBJ databases">
        <authorList>
            <person name="Jaros S."/>
            <person name="Januszkiewicz K."/>
            <person name="Wedrychowicz H."/>
        </authorList>
    </citation>
    <scope>NUCLEOTIDE SEQUENCE [LARGE SCALE GENOMIC DNA]</scope>
    <source>
        <strain evidence="1 2">DSM 27406</strain>
    </source>
</reference>
<dbReference type="Proteomes" id="UP000184420">
    <property type="component" value="Unassembled WGS sequence"/>
</dbReference>
<accession>A0A1M7C6A3</accession>
<evidence type="ECO:0008006" key="3">
    <source>
        <dbReference type="Google" id="ProtNLM"/>
    </source>
</evidence>
<organism evidence="1 2">
    <name type="scientific">Chitinophaga jiangningensis</name>
    <dbReference type="NCBI Taxonomy" id="1419482"/>
    <lineage>
        <taxon>Bacteria</taxon>
        <taxon>Pseudomonadati</taxon>
        <taxon>Bacteroidota</taxon>
        <taxon>Chitinophagia</taxon>
        <taxon>Chitinophagales</taxon>
        <taxon>Chitinophagaceae</taxon>
        <taxon>Chitinophaga</taxon>
    </lineage>
</organism>
<dbReference type="OrthoDB" id="9800897at2"/>